<dbReference type="SUPFAM" id="SSF57667">
    <property type="entry name" value="beta-beta-alpha zinc fingers"/>
    <property type="match status" value="2"/>
</dbReference>
<dbReference type="InterPro" id="IPR036236">
    <property type="entry name" value="Znf_C2H2_sf"/>
</dbReference>
<feature type="domain" description="C2H2-type" evidence="16">
    <location>
        <begin position="391"/>
        <end position="420"/>
    </location>
</feature>
<keyword evidence="6 14" id="KW-0863">Zinc-finger</keyword>
<keyword evidence="4" id="KW-0479">Metal-binding</keyword>
<keyword evidence="18" id="KW-1185">Reference proteome</keyword>
<dbReference type="FunFam" id="3.30.160.60:FF:000018">
    <property type="entry name" value="Krueppel-like factor 15"/>
    <property type="match status" value="1"/>
</dbReference>
<dbReference type="OrthoDB" id="4748970at2759"/>
<dbReference type="EMBL" id="JABXBU010002231">
    <property type="protein sequence ID" value="KAF8763859.1"/>
    <property type="molecule type" value="Genomic_DNA"/>
</dbReference>
<evidence type="ECO:0000256" key="5">
    <source>
        <dbReference type="ARBA" id="ARBA00022737"/>
    </source>
</evidence>
<dbReference type="PROSITE" id="PS50157">
    <property type="entry name" value="ZINC_FINGER_C2H2_2"/>
    <property type="match status" value="3"/>
</dbReference>
<evidence type="ECO:0000256" key="9">
    <source>
        <dbReference type="ARBA" id="ARBA00023015"/>
    </source>
</evidence>
<evidence type="ECO:0000256" key="15">
    <source>
        <dbReference type="SAM" id="MobiDB-lite"/>
    </source>
</evidence>
<dbReference type="InterPro" id="IPR013087">
    <property type="entry name" value="Znf_C2H2_type"/>
</dbReference>
<dbReference type="FunFam" id="3.30.160.60:FF:000736">
    <property type="entry name" value="Zinc finger protein 423"/>
    <property type="match status" value="1"/>
</dbReference>
<evidence type="ECO:0000259" key="16">
    <source>
        <dbReference type="PROSITE" id="PS50157"/>
    </source>
</evidence>
<evidence type="ECO:0000256" key="12">
    <source>
        <dbReference type="ARBA" id="ARBA00023163"/>
    </source>
</evidence>
<feature type="region of interest" description="Disordered" evidence="15">
    <location>
        <begin position="322"/>
        <end position="362"/>
    </location>
</feature>
<keyword evidence="9" id="KW-0805">Transcription regulation</keyword>
<dbReference type="OMA" id="MWVTYNT"/>
<evidence type="ECO:0000256" key="10">
    <source>
        <dbReference type="ARBA" id="ARBA00023125"/>
    </source>
</evidence>
<evidence type="ECO:0000256" key="4">
    <source>
        <dbReference type="ARBA" id="ARBA00022723"/>
    </source>
</evidence>
<feature type="domain" description="C2H2-type" evidence="16">
    <location>
        <begin position="421"/>
        <end position="446"/>
    </location>
</feature>
<feature type="domain" description="C2H2-type" evidence="16">
    <location>
        <begin position="361"/>
        <end position="390"/>
    </location>
</feature>
<gene>
    <name evidence="17" type="ORF">HNY73_021994</name>
</gene>
<accession>A0A8T0E0V0</accession>
<evidence type="ECO:0000256" key="2">
    <source>
        <dbReference type="ARBA" id="ARBA00006991"/>
    </source>
</evidence>
<dbReference type="GO" id="GO:0000981">
    <property type="term" value="F:DNA-binding transcription factor activity, RNA polymerase II-specific"/>
    <property type="evidence" value="ECO:0007669"/>
    <property type="project" value="TreeGrafter"/>
</dbReference>
<evidence type="ECO:0000256" key="6">
    <source>
        <dbReference type="ARBA" id="ARBA00022771"/>
    </source>
</evidence>
<keyword evidence="3" id="KW-0597">Phosphoprotein</keyword>
<evidence type="ECO:0000256" key="1">
    <source>
        <dbReference type="ARBA" id="ARBA00004123"/>
    </source>
</evidence>
<sequence>MTTSGIECTSVTPLLMNTGVTSKQDMMTTDMAEFQDMWQDIESVLLGDIHPSEHQMKPPVSMSSMKPMHSNQSQTMDSVQKRLMAPPLNAHIVTEDTTPANRYEDIGAYMDFVLSSSSTGNTHPSVIYTDDVSFDDSVKPDLCNNTTGSINETDEMPPLIPIDHGKDRFSQLNNCVPLQQQQQQQQPNPHVVAPYTTTIPQNMWVTYNTNTNAVIASQMSPPASPERTGQQLAMKAASGLLVDGFMSPHVMNHTQTQFGTPSTVSMPSGHHGQLPQQQPPHLRMVTPPSSPHLAELLNNNRATTAAAVTTGFTTTHQTVFANLPDIPDPQQQQQQQQPSGNMVGKPKRGRRSFGRKKITTHTCSHPGCSKTYTKSSHLKAHLRTHTGEKPYQCNWKGCGWKFARSDELTRHYRKHTGDRPFQCRLCERAFSRSDHLSLHMKRHTAV</sequence>
<keyword evidence="5" id="KW-0677">Repeat</keyword>
<protein>
    <submittedName>
        <fullName evidence="17">Krueppel-like factor 2 like protein</fullName>
    </submittedName>
</protein>
<evidence type="ECO:0000313" key="18">
    <source>
        <dbReference type="Proteomes" id="UP000807504"/>
    </source>
</evidence>
<dbReference type="FunFam" id="3.30.160.60:FF:000237">
    <property type="entry name" value="Krueppel-like factor 2"/>
    <property type="match status" value="1"/>
</dbReference>
<dbReference type="GO" id="GO:0000978">
    <property type="term" value="F:RNA polymerase II cis-regulatory region sequence-specific DNA binding"/>
    <property type="evidence" value="ECO:0007669"/>
    <property type="project" value="TreeGrafter"/>
</dbReference>
<name>A0A8T0E0V0_ARGBR</name>
<dbReference type="PANTHER" id="PTHR23235:SF158">
    <property type="entry name" value="C2H2-TYPE DOMAIN-CONTAINING PROTEIN"/>
    <property type="match status" value="1"/>
</dbReference>
<dbReference type="GO" id="GO:0008270">
    <property type="term" value="F:zinc ion binding"/>
    <property type="evidence" value="ECO:0007669"/>
    <property type="project" value="UniProtKB-KW"/>
</dbReference>
<organism evidence="17 18">
    <name type="scientific">Argiope bruennichi</name>
    <name type="common">Wasp spider</name>
    <name type="synonym">Aranea bruennichi</name>
    <dbReference type="NCBI Taxonomy" id="94029"/>
    <lineage>
        <taxon>Eukaryota</taxon>
        <taxon>Metazoa</taxon>
        <taxon>Ecdysozoa</taxon>
        <taxon>Arthropoda</taxon>
        <taxon>Chelicerata</taxon>
        <taxon>Arachnida</taxon>
        <taxon>Araneae</taxon>
        <taxon>Araneomorphae</taxon>
        <taxon>Entelegynae</taxon>
        <taxon>Araneoidea</taxon>
        <taxon>Araneidae</taxon>
        <taxon>Argiope</taxon>
    </lineage>
</organism>
<keyword evidence="11" id="KW-0010">Activator</keyword>
<feature type="compositionally biased region" description="Low complexity" evidence="15">
    <location>
        <begin position="269"/>
        <end position="279"/>
    </location>
</feature>
<dbReference type="Gene3D" id="3.30.160.60">
    <property type="entry name" value="Classic Zinc Finger"/>
    <property type="match status" value="3"/>
</dbReference>
<feature type="region of interest" description="Disordered" evidence="15">
    <location>
        <begin position="260"/>
        <end position="279"/>
    </location>
</feature>
<evidence type="ECO:0000256" key="13">
    <source>
        <dbReference type="ARBA" id="ARBA00023242"/>
    </source>
</evidence>
<keyword evidence="12" id="KW-0804">Transcription</keyword>
<dbReference type="Proteomes" id="UP000807504">
    <property type="component" value="Unassembled WGS sequence"/>
</dbReference>
<evidence type="ECO:0000256" key="8">
    <source>
        <dbReference type="ARBA" id="ARBA00022843"/>
    </source>
</evidence>
<comment type="subcellular location">
    <subcellularLocation>
        <location evidence="1">Nucleus</location>
    </subcellularLocation>
</comment>
<feature type="compositionally biased region" description="Basic residues" evidence="15">
    <location>
        <begin position="345"/>
        <end position="359"/>
    </location>
</feature>
<reference evidence="17" key="2">
    <citation type="submission" date="2020-06" db="EMBL/GenBank/DDBJ databases">
        <authorList>
            <person name="Sheffer M."/>
        </authorList>
    </citation>
    <scope>NUCLEOTIDE SEQUENCE</scope>
</reference>
<dbReference type="GO" id="GO:0005634">
    <property type="term" value="C:nucleus"/>
    <property type="evidence" value="ECO:0007669"/>
    <property type="project" value="UniProtKB-SubCell"/>
</dbReference>
<reference evidence="17" key="1">
    <citation type="journal article" date="2020" name="bioRxiv">
        <title>Chromosome-level reference genome of the European wasp spider Argiope bruennichi: a resource for studies on range expansion and evolutionary adaptation.</title>
        <authorList>
            <person name="Sheffer M.M."/>
            <person name="Hoppe A."/>
            <person name="Krehenwinkel H."/>
            <person name="Uhl G."/>
            <person name="Kuss A.W."/>
            <person name="Jensen L."/>
            <person name="Jensen C."/>
            <person name="Gillespie R.G."/>
            <person name="Hoff K.J."/>
            <person name="Prost S."/>
        </authorList>
    </citation>
    <scope>NUCLEOTIDE SEQUENCE</scope>
</reference>
<proteinExistence type="inferred from homology"/>
<evidence type="ECO:0000256" key="11">
    <source>
        <dbReference type="ARBA" id="ARBA00023159"/>
    </source>
</evidence>
<evidence type="ECO:0000313" key="17">
    <source>
        <dbReference type="EMBL" id="KAF8763859.1"/>
    </source>
</evidence>
<evidence type="ECO:0000256" key="3">
    <source>
        <dbReference type="ARBA" id="ARBA00022553"/>
    </source>
</evidence>
<evidence type="ECO:0000256" key="7">
    <source>
        <dbReference type="ARBA" id="ARBA00022833"/>
    </source>
</evidence>
<dbReference type="PROSITE" id="PS00028">
    <property type="entry name" value="ZINC_FINGER_C2H2_1"/>
    <property type="match status" value="3"/>
</dbReference>
<comment type="caution">
    <text evidence="17">The sequence shown here is derived from an EMBL/GenBank/DDBJ whole genome shotgun (WGS) entry which is preliminary data.</text>
</comment>
<keyword evidence="8" id="KW-0832">Ubl conjugation</keyword>
<dbReference type="PANTHER" id="PTHR23235">
    <property type="entry name" value="KRUEPPEL-LIKE TRANSCRIPTION FACTOR"/>
    <property type="match status" value="1"/>
</dbReference>
<dbReference type="SMART" id="SM00355">
    <property type="entry name" value="ZnF_C2H2"/>
    <property type="match status" value="3"/>
</dbReference>
<keyword evidence="10" id="KW-0238">DNA-binding</keyword>
<dbReference type="Pfam" id="PF00096">
    <property type="entry name" value="zf-C2H2"/>
    <property type="match status" value="3"/>
</dbReference>
<keyword evidence="13" id="KW-0539">Nucleus</keyword>
<comment type="similarity">
    <text evidence="2">Belongs to the krueppel C2H2-type zinc-finger protein family.</text>
</comment>
<evidence type="ECO:0000256" key="14">
    <source>
        <dbReference type="PROSITE-ProRule" id="PRU00042"/>
    </source>
</evidence>
<keyword evidence="7" id="KW-0862">Zinc</keyword>
<dbReference type="GO" id="GO:0045893">
    <property type="term" value="P:positive regulation of DNA-templated transcription"/>
    <property type="evidence" value="ECO:0007669"/>
    <property type="project" value="UniProtKB-ARBA"/>
</dbReference>
<dbReference type="AlphaFoldDB" id="A0A8T0E0V0"/>